<protein>
    <submittedName>
        <fullName evidence="2">Uncharacterized protein</fullName>
    </submittedName>
</protein>
<accession>A0AC34FWQ1</accession>
<evidence type="ECO:0000313" key="1">
    <source>
        <dbReference type="Proteomes" id="UP000887579"/>
    </source>
</evidence>
<reference evidence="2" key="1">
    <citation type="submission" date="2022-11" db="UniProtKB">
        <authorList>
            <consortium name="WormBaseParasite"/>
        </authorList>
    </citation>
    <scope>IDENTIFICATION</scope>
</reference>
<evidence type="ECO:0000313" key="2">
    <source>
        <dbReference type="WBParaSite" id="ES5_v2.g21743.t1"/>
    </source>
</evidence>
<dbReference type="WBParaSite" id="ES5_v2.g21743.t1">
    <property type="protein sequence ID" value="ES5_v2.g21743.t1"/>
    <property type="gene ID" value="ES5_v2.g21743"/>
</dbReference>
<proteinExistence type="predicted"/>
<organism evidence="1 2">
    <name type="scientific">Panagrolaimus sp. ES5</name>
    <dbReference type="NCBI Taxonomy" id="591445"/>
    <lineage>
        <taxon>Eukaryota</taxon>
        <taxon>Metazoa</taxon>
        <taxon>Ecdysozoa</taxon>
        <taxon>Nematoda</taxon>
        <taxon>Chromadorea</taxon>
        <taxon>Rhabditida</taxon>
        <taxon>Tylenchina</taxon>
        <taxon>Panagrolaimomorpha</taxon>
        <taxon>Panagrolaimoidea</taxon>
        <taxon>Panagrolaimidae</taxon>
        <taxon>Panagrolaimus</taxon>
    </lineage>
</organism>
<dbReference type="Proteomes" id="UP000887579">
    <property type="component" value="Unplaced"/>
</dbReference>
<sequence>MKLTVAILLCLIAVAAAGHHYGNNGGGRDVGRGPYGGGHGRDEESSSSGSSDEDDKPVRPKKCATFCSKEPEFKAFYDRQMKPQKCGFADKATADAKCPRCCDLWGLSKGFTKDSVVSQVDSDNKCNCCESKCI</sequence>
<name>A0AC34FWQ1_9BILA</name>